<gene>
    <name evidence="12" type="primary">prsD_1</name>
    <name evidence="12" type="ORF">OPKNFCMD_3565</name>
</gene>
<dbReference type="Gene3D" id="3.40.50.300">
    <property type="entry name" value="P-loop containing nucleotide triphosphate hydrolases"/>
    <property type="match status" value="1"/>
</dbReference>
<keyword evidence="4" id="KW-0547">Nucleotide-binding</keyword>
<dbReference type="PROSITE" id="PS50893">
    <property type="entry name" value="ABC_TRANSPORTER_2"/>
    <property type="match status" value="1"/>
</dbReference>
<comment type="subcellular location">
    <subcellularLocation>
        <location evidence="1">Cell membrane</location>
        <topology evidence="1">Multi-pass membrane protein</topology>
    </subcellularLocation>
</comment>
<evidence type="ECO:0000259" key="10">
    <source>
        <dbReference type="PROSITE" id="PS50893"/>
    </source>
</evidence>
<dbReference type="PANTHER" id="PTHR24221">
    <property type="entry name" value="ATP-BINDING CASSETTE SUB-FAMILY B"/>
    <property type="match status" value="1"/>
</dbReference>
<dbReference type="PROSITE" id="PS00211">
    <property type="entry name" value="ABC_TRANSPORTER_1"/>
    <property type="match status" value="1"/>
</dbReference>
<keyword evidence="6 9" id="KW-1133">Transmembrane helix</keyword>
<name>A0ABQ4QZR5_9HYPH</name>
<feature type="transmembrane region" description="Helical" evidence="9">
    <location>
        <begin position="119"/>
        <end position="142"/>
    </location>
</feature>
<dbReference type="InterPro" id="IPR003439">
    <property type="entry name" value="ABC_transporter-like_ATP-bd"/>
</dbReference>
<evidence type="ECO:0000256" key="4">
    <source>
        <dbReference type="ARBA" id="ARBA00022741"/>
    </source>
</evidence>
<dbReference type="InterPro" id="IPR017871">
    <property type="entry name" value="ABC_transporter-like_CS"/>
</dbReference>
<evidence type="ECO:0000256" key="9">
    <source>
        <dbReference type="SAM" id="Phobius"/>
    </source>
</evidence>
<feature type="compositionally biased region" description="Low complexity" evidence="8">
    <location>
        <begin position="9"/>
        <end position="25"/>
    </location>
</feature>
<comment type="caution">
    <text evidence="12">The sequence shown here is derived from an EMBL/GenBank/DDBJ whole genome shotgun (WGS) entry which is preliminary data.</text>
</comment>
<sequence length="677" mass="71080">MRRPELRLGRAGPQPAARAQPARPRARALMRGLALSRGLALVQGHALAERLAPLGRRALSRGLAALGRLRPREAPPAAAPAPGAREGLSRDVLAAFGMRPSRAESLSPIVAALAQCRHAFVGVAVLSGAVNLLALAGSFYMLEVYDRVLPSRSIPTLVGLSLIVLVMYAAQGFFDLIRGRLLLRTGRALDEALSRRVFHTIVTLPLRGQGGSDGLRPMRDLDQIRNVLAGGGPGALFDLPWIPLYLGLCFAFHVWIGVTALVGALALVALTVLAEFLTRHHAADSREAAAARGFVAEASRRNAETVRAMGMGPDLESIWARVNGAYQGTQGRTQEITGAIASASRILRVMLQSAVLGVGAYLVIQQEATAGVIIAGSILSSRALAPIDQAIGHWKSFSAARESWRHLGASLDAAGAPSAALTLPAPRTSLTVEQASVGPPGRGRLTALDVTLTLEPGQGLGVIGHSASGKSSLARMLVGIWPPARGSVRLDGSALEHWRPQDLGRHVGYLPQEVELFPGTVAANIARFQAGAEAGAIIAAAKAARVHDLIQTLPEGYQTQIGERGTLLSAGQRQRLALARALFGDPFLVVLDEPNSNLDQDGEAALAEAIAGVRARGGIVVVIAHRPSALSAVDRVMVMANGRVQACGPREQILAPAPRPVRAVPAGPFTLKTAQSR</sequence>
<dbReference type="Pfam" id="PF00664">
    <property type="entry name" value="ABC_membrane"/>
    <property type="match status" value="1"/>
</dbReference>
<keyword evidence="7 9" id="KW-0472">Membrane</keyword>
<dbReference type="Gene3D" id="1.20.1560.10">
    <property type="entry name" value="ABC transporter type 1, transmembrane domain"/>
    <property type="match status" value="1"/>
</dbReference>
<dbReference type="NCBIfam" id="TIGR01842">
    <property type="entry name" value="type_I_sec_PrtD"/>
    <property type="match status" value="1"/>
</dbReference>
<dbReference type="InterPro" id="IPR027417">
    <property type="entry name" value="P-loop_NTPase"/>
</dbReference>
<keyword evidence="5 12" id="KW-0067">ATP-binding</keyword>
<comment type="similarity">
    <text evidence="2">Belongs to the ABC transporter superfamily.</text>
</comment>
<reference evidence="12" key="1">
    <citation type="journal article" date="2021" name="Front. Microbiol.">
        <title>Comprehensive Comparative Genomics and Phenotyping of Methylobacterium Species.</title>
        <authorList>
            <person name="Alessa O."/>
            <person name="Ogura Y."/>
            <person name="Fujitani Y."/>
            <person name="Takami H."/>
            <person name="Hayashi T."/>
            <person name="Sahin N."/>
            <person name="Tani A."/>
        </authorList>
    </citation>
    <scope>NUCLEOTIDE SEQUENCE</scope>
    <source>
        <strain evidence="12">KCTC 52305</strain>
    </source>
</reference>
<dbReference type="InterPro" id="IPR047957">
    <property type="entry name" value="ABC_AprD-like_6TM"/>
</dbReference>
<dbReference type="CDD" id="cd18586">
    <property type="entry name" value="ABC_6TM_PrtD_like"/>
    <property type="match status" value="1"/>
</dbReference>
<accession>A0ABQ4QZR5</accession>
<dbReference type="SUPFAM" id="SSF52540">
    <property type="entry name" value="P-loop containing nucleoside triphosphate hydrolases"/>
    <property type="match status" value="1"/>
</dbReference>
<feature type="transmembrane region" description="Helical" evidence="9">
    <location>
        <begin position="154"/>
        <end position="177"/>
    </location>
</feature>
<feature type="transmembrane region" description="Helical" evidence="9">
    <location>
        <begin position="252"/>
        <end position="277"/>
    </location>
</feature>
<dbReference type="InterPro" id="IPR011527">
    <property type="entry name" value="ABC1_TM_dom"/>
</dbReference>
<dbReference type="Pfam" id="PF00005">
    <property type="entry name" value="ABC_tran"/>
    <property type="match status" value="1"/>
</dbReference>
<dbReference type="InterPro" id="IPR039421">
    <property type="entry name" value="Type_1_exporter"/>
</dbReference>
<evidence type="ECO:0000256" key="1">
    <source>
        <dbReference type="ARBA" id="ARBA00004651"/>
    </source>
</evidence>
<dbReference type="PROSITE" id="PS50929">
    <property type="entry name" value="ABC_TM1F"/>
    <property type="match status" value="1"/>
</dbReference>
<dbReference type="GO" id="GO:0005524">
    <property type="term" value="F:ATP binding"/>
    <property type="evidence" value="ECO:0007669"/>
    <property type="project" value="UniProtKB-KW"/>
</dbReference>
<evidence type="ECO:0000256" key="2">
    <source>
        <dbReference type="ARBA" id="ARBA00005417"/>
    </source>
</evidence>
<dbReference type="SUPFAM" id="SSF90123">
    <property type="entry name" value="ABC transporter transmembrane region"/>
    <property type="match status" value="1"/>
</dbReference>
<keyword evidence="13" id="KW-1185">Reference proteome</keyword>
<dbReference type="PANTHER" id="PTHR24221:SF248">
    <property type="entry name" value="ABC TRANSPORTER TRANSMEMBRANE REGION"/>
    <property type="match status" value="1"/>
</dbReference>
<evidence type="ECO:0000313" key="13">
    <source>
        <dbReference type="Proteomes" id="UP001055167"/>
    </source>
</evidence>
<feature type="domain" description="ABC transporter" evidence="10">
    <location>
        <begin position="432"/>
        <end position="666"/>
    </location>
</feature>
<evidence type="ECO:0000313" key="12">
    <source>
        <dbReference type="EMBL" id="GJD50818.1"/>
    </source>
</evidence>
<feature type="region of interest" description="Disordered" evidence="8">
    <location>
        <begin position="1"/>
        <end position="25"/>
    </location>
</feature>
<dbReference type="SMART" id="SM00382">
    <property type="entry name" value="AAA"/>
    <property type="match status" value="1"/>
</dbReference>
<dbReference type="InterPro" id="IPR003593">
    <property type="entry name" value="AAA+_ATPase"/>
</dbReference>
<dbReference type="Proteomes" id="UP001055167">
    <property type="component" value="Unassembled WGS sequence"/>
</dbReference>
<reference evidence="12" key="2">
    <citation type="submission" date="2021-08" db="EMBL/GenBank/DDBJ databases">
        <authorList>
            <person name="Tani A."/>
            <person name="Ola A."/>
            <person name="Ogura Y."/>
            <person name="Katsura K."/>
            <person name="Hayashi T."/>
        </authorList>
    </citation>
    <scope>NUCLEOTIDE SEQUENCE</scope>
    <source>
        <strain evidence="12">KCTC 52305</strain>
    </source>
</reference>
<protein>
    <submittedName>
        <fullName evidence="12">Type I secretion system ATP-binding protein PrsD</fullName>
    </submittedName>
</protein>
<evidence type="ECO:0000256" key="3">
    <source>
        <dbReference type="ARBA" id="ARBA00022692"/>
    </source>
</evidence>
<evidence type="ECO:0000256" key="5">
    <source>
        <dbReference type="ARBA" id="ARBA00022840"/>
    </source>
</evidence>
<evidence type="ECO:0000256" key="6">
    <source>
        <dbReference type="ARBA" id="ARBA00022989"/>
    </source>
</evidence>
<proteinExistence type="inferred from homology"/>
<organism evidence="12 13">
    <name type="scientific">Methylobacterium crusticola</name>
    <dbReference type="NCBI Taxonomy" id="1697972"/>
    <lineage>
        <taxon>Bacteria</taxon>
        <taxon>Pseudomonadati</taxon>
        <taxon>Pseudomonadota</taxon>
        <taxon>Alphaproteobacteria</taxon>
        <taxon>Hyphomicrobiales</taxon>
        <taxon>Methylobacteriaceae</taxon>
        <taxon>Methylobacterium</taxon>
    </lineage>
</organism>
<feature type="domain" description="ABC transmembrane type-1" evidence="11">
    <location>
        <begin position="121"/>
        <end position="399"/>
    </location>
</feature>
<evidence type="ECO:0000256" key="7">
    <source>
        <dbReference type="ARBA" id="ARBA00023136"/>
    </source>
</evidence>
<dbReference type="EMBL" id="BPQH01000011">
    <property type="protein sequence ID" value="GJD50818.1"/>
    <property type="molecule type" value="Genomic_DNA"/>
</dbReference>
<keyword evidence="3 9" id="KW-0812">Transmembrane</keyword>
<evidence type="ECO:0000256" key="8">
    <source>
        <dbReference type="SAM" id="MobiDB-lite"/>
    </source>
</evidence>
<evidence type="ECO:0000259" key="11">
    <source>
        <dbReference type="PROSITE" id="PS50929"/>
    </source>
</evidence>
<dbReference type="InterPro" id="IPR036640">
    <property type="entry name" value="ABC1_TM_sf"/>
</dbReference>
<dbReference type="InterPro" id="IPR010128">
    <property type="entry name" value="ATPase_T1SS_PrtD-like"/>
</dbReference>